<evidence type="ECO:0000313" key="2">
    <source>
        <dbReference type="EMBL" id="QEL17052.1"/>
    </source>
</evidence>
<dbReference type="RefSeq" id="WP_246173416.1">
    <property type="nucleotide sequence ID" value="NZ_CP042425.1"/>
</dbReference>
<protein>
    <submittedName>
        <fullName evidence="2">Sulfite oxidase-like oxidoreductase</fullName>
    </submittedName>
</protein>
<proteinExistence type="predicted"/>
<dbReference type="SUPFAM" id="SSF56524">
    <property type="entry name" value="Oxidoreductase molybdopterin-binding domain"/>
    <property type="match status" value="1"/>
</dbReference>
<dbReference type="InterPro" id="IPR000572">
    <property type="entry name" value="OxRdtase_Mopterin-bd_dom"/>
</dbReference>
<dbReference type="EMBL" id="CP042425">
    <property type="protein sequence ID" value="QEL17052.1"/>
    <property type="molecule type" value="Genomic_DNA"/>
</dbReference>
<dbReference type="Gene3D" id="3.90.420.10">
    <property type="entry name" value="Oxidoreductase, molybdopterin-binding domain"/>
    <property type="match status" value="1"/>
</dbReference>
<dbReference type="PANTHER" id="PTHR43032">
    <property type="entry name" value="PROTEIN-METHIONINE-SULFOXIDE REDUCTASE"/>
    <property type="match status" value="1"/>
</dbReference>
<gene>
    <name evidence="2" type="ORF">PX52LOC_04028</name>
</gene>
<dbReference type="Pfam" id="PF00174">
    <property type="entry name" value="Oxidored_molyb"/>
    <property type="match status" value="1"/>
</dbReference>
<dbReference type="CDD" id="cd02109">
    <property type="entry name" value="arch_bact_SO_family_Moco"/>
    <property type="match status" value="1"/>
</dbReference>
<sequence>MMQDEVIISPDTRREERIPPRQVRTVKWPILHAGEVPSFNPKTWDFTIFPDPLVSPVTRFTWDEFTRLPRTRVFADMHCVTRWSKLDNFWEGVATRELLNHVTVSPEAKFVMVHCEYGFSTNLPVADFFGDDCLFALKHDAQDLTPDHGYPVRLVVPKLYAWKSAKWVRGIEFMTDDRPGFWESWENGGYHMRGDPWVEQRFREESQ</sequence>
<dbReference type="AlphaFoldDB" id="A0A5C1AH31"/>
<feature type="domain" description="Oxidoreductase molybdopterin-binding" evidence="1">
    <location>
        <begin position="34"/>
        <end position="182"/>
    </location>
</feature>
<dbReference type="PANTHER" id="PTHR43032:SF4">
    <property type="entry name" value="OXIDOREDUCTASE MOLYBDOPTERIN-BINDING DOMAIN-CONTAINING PROTEIN"/>
    <property type="match status" value="1"/>
</dbReference>
<accession>A0A5C1AH31</accession>
<evidence type="ECO:0000313" key="3">
    <source>
        <dbReference type="Proteomes" id="UP000324974"/>
    </source>
</evidence>
<evidence type="ECO:0000259" key="1">
    <source>
        <dbReference type="Pfam" id="PF00174"/>
    </source>
</evidence>
<dbReference type="Proteomes" id="UP000324974">
    <property type="component" value="Chromosome"/>
</dbReference>
<dbReference type="KEGG" id="lrs:PX52LOC_04028"/>
<organism evidence="2 3">
    <name type="scientific">Limnoglobus roseus</name>
    <dbReference type="NCBI Taxonomy" id="2598579"/>
    <lineage>
        <taxon>Bacteria</taxon>
        <taxon>Pseudomonadati</taxon>
        <taxon>Planctomycetota</taxon>
        <taxon>Planctomycetia</taxon>
        <taxon>Gemmatales</taxon>
        <taxon>Gemmataceae</taxon>
        <taxon>Limnoglobus</taxon>
    </lineage>
</organism>
<keyword evidence="3" id="KW-1185">Reference proteome</keyword>
<reference evidence="3" key="1">
    <citation type="submission" date="2019-08" db="EMBL/GenBank/DDBJ databases">
        <title>Limnoglobus roseus gen. nov., sp. nov., a novel freshwater planctomycete with a giant genome from the family Gemmataceae.</title>
        <authorList>
            <person name="Kulichevskaya I.S."/>
            <person name="Naumoff D.G."/>
            <person name="Miroshnikov K."/>
            <person name="Ivanova A."/>
            <person name="Philippov D.A."/>
            <person name="Hakobyan A."/>
            <person name="Rijpstra I.C."/>
            <person name="Sinninghe Damste J.S."/>
            <person name="Liesack W."/>
            <person name="Dedysh S.N."/>
        </authorList>
    </citation>
    <scope>NUCLEOTIDE SEQUENCE [LARGE SCALE GENOMIC DNA]</scope>
    <source>
        <strain evidence="3">PX52</strain>
    </source>
</reference>
<name>A0A5C1AH31_9BACT</name>
<dbReference type="InterPro" id="IPR036374">
    <property type="entry name" value="OxRdtase_Mopterin-bd_sf"/>
</dbReference>